<keyword evidence="1" id="KW-1133">Transmembrane helix</keyword>
<dbReference type="Proteomes" id="UP000252355">
    <property type="component" value="Unassembled WGS sequence"/>
</dbReference>
<sequence>MEMSLWQRIWRAPTFSPLGFLVRSLLLVGFFVICDSLGWREYTTILSGTSPTGAPLDTTMSLIGCTYFVAYALVVVVAPVLLIAAVLLRLMLGATGTAEADLPADPLEED</sequence>
<evidence type="ECO:0000256" key="1">
    <source>
        <dbReference type="SAM" id="Phobius"/>
    </source>
</evidence>
<feature type="transmembrane region" description="Helical" evidence="1">
    <location>
        <begin position="59"/>
        <end position="88"/>
    </location>
</feature>
<reference evidence="2 3" key="1">
    <citation type="submission" date="2018-05" db="EMBL/GenBank/DDBJ databases">
        <title>A metagenomic window into the 2 km-deep terrestrial subsurface aquifer revealed taxonomically and functionally diverse microbial community comprising novel uncultured bacterial lineages.</title>
        <authorList>
            <person name="Kadnikov V.V."/>
            <person name="Mardanov A.V."/>
            <person name="Beletsky A.V."/>
            <person name="Banks D."/>
            <person name="Pimenov N.V."/>
            <person name="Frank Y.A."/>
            <person name="Karnachuk O.V."/>
            <person name="Ravin N.V."/>
        </authorList>
    </citation>
    <scope>NUCLEOTIDE SEQUENCE [LARGE SCALE GENOMIC DNA]</scope>
    <source>
        <strain evidence="2">BY5</strain>
    </source>
</reference>
<proteinExistence type="predicted"/>
<evidence type="ECO:0000313" key="3">
    <source>
        <dbReference type="Proteomes" id="UP000252355"/>
    </source>
</evidence>
<accession>A0A367ZTI5</accession>
<organism evidence="2 3">
    <name type="scientific">Candidatus Ozemobacter sibiricus</name>
    <dbReference type="NCBI Taxonomy" id="2268124"/>
    <lineage>
        <taxon>Bacteria</taxon>
        <taxon>Candidatus Ozemobacteria</taxon>
        <taxon>Candidatus Ozemobacterales</taxon>
        <taxon>Candidatus Ozemobacteraceae</taxon>
        <taxon>Candidatus Ozemobacter</taxon>
    </lineage>
</organism>
<feature type="transmembrane region" description="Helical" evidence="1">
    <location>
        <begin position="20"/>
        <end position="39"/>
    </location>
</feature>
<evidence type="ECO:0000313" key="2">
    <source>
        <dbReference type="EMBL" id="RCK81454.1"/>
    </source>
</evidence>
<keyword evidence="1" id="KW-0812">Transmembrane</keyword>
<gene>
    <name evidence="2" type="ORF">OZSIB_0588</name>
</gene>
<dbReference type="AlphaFoldDB" id="A0A367ZTI5"/>
<dbReference type="EMBL" id="QOQW01000001">
    <property type="protein sequence ID" value="RCK81454.1"/>
    <property type="molecule type" value="Genomic_DNA"/>
</dbReference>
<name>A0A367ZTI5_9BACT</name>
<protein>
    <submittedName>
        <fullName evidence="2">Uncharacterized protein</fullName>
    </submittedName>
</protein>
<comment type="caution">
    <text evidence="2">The sequence shown here is derived from an EMBL/GenBank/DDBJ whole genome shotgun (WGS) entry which is preliminary data.</text>
</comment>
<keyword evidence="1" id="KW-0472">Membrane</keyword>